<dbReference type="PANTHER" id="PTHR45784:SF3">
    <property type="entry name" value="C-TYPE LECTIN DOMAIN FAMILY 4 MEMBER K-LIKE-RELATED"/>
    <property type="match status" value="1"/>
</dbReference>
<dbReference type="InterPro" id="IPR001304">
    <property type="entry name" value="C-type_lectin-like"/>
</dbReference>
<name>A0A9W8C8I2_TRIRA</name>
<comment type="caution">
    <text evidence="3">The sequence shown here is derived from an EMBL/GenBank/DDBJ whole genome shotgun (WGS) entry which is preliminary data.</text>
</comment>
<dbReference type="SUPFAM" id="SSF56436">
    <property type="entry name" value="C-type lectin-like"/>
    <property type="match status" value="3"/>
</dbReference>
<dbReference type="CDD" id="cd00037">
    <property type="entry name" value="CLECT"/>
    <property type="match status" value="1"/>
</dbReference>
<dbReference type="SMART" id="SM00034">
    <property type="entry name" value="CLECT"/>
    <property type="match status" value="3"/>
</dbReference>
<proteinExistence type="predicted"/>
<accession>A0A9W8C8I2</accession>
<dbReference type="EMBL" id="JAFHDT010000004">
    <property type="protein sequence ID" value="KAI7810612.1"/>
    <property type="molecule type" value="Genomic_DNA"/>
</dbReference>
<protein>
    <submittedName>
        <fullName evidence="3">Macrophage mannose receptor 1-like</fullName>
    </submittedName>
</protein>
<gene>
    <name evidence="3" type="ORF">IRJ41_004187</name>
</gene>
<dbReference type="CDD" id="cd03602">
    <property type="entry name" value="CLECT_1"/>
    <property type="match status" value="1"/>
</dbReference>
<sequence length="377" mass="44089">MSQVHQAVLDYFNVYLILFIIIKKKIHTVCSLSECIKHQYYYINMRMNWTEAQRYCRENYTDLATVHNMNDMKELNKTVNNRQNVWIGLSQTTHTWKWSLGDPVNYTNWENGQPNSHPKCAFMRNGRWQSEICNEKLSFICYNGSSKGYVIENSNKTWRDAQSFCRQHHTDLTSVRSQTENENIVKIINNNETSVWIGLFSDLWEWSDNSNVGFRYWKSVEPNGGSDAQCTEVQMEKQGEWNDAGCHHSITFVCHEDQLILIKESRTWSEALKYCRENHMDLVSVHSDKIEKRLNTVVQHASTAEVWLGLRHSCTVGIWFWVSGEIVCYEKWAEGNETAVENCETVMRSGAVQSGGDHRWISLPETERCNFICSRYD</sequence>
<keyword evidence="1" id="KW-1015">Disulfide bond</keyword>
<dbReference type="PROSITE" id="PS50041">
    <property type="entry name" value="C_TYPE_LECTIN_2"/>
    <property type="match status" value="3"/>
</dbReference>
<dbReference type="Pfam" id="PF00059">
    <property type="entry name" value="Lectin_C"/>
    <property type="match status" value="3"/>
</dbReference>
<dbReference type="AlphaFoldDB" id="A0A9W8C8I2"/>
<reference evidence="3" key="1">
    <citation type="submission" date="2021-02" db="EMBL/GenBank/DDBJ databases">
        <title>Comparative genomics reveals that relaxation of natural selection precedes convergent phenotypic evolution of cavefish.</title>
        <authorList>
            <person name="Peng Z."/>
        </authorList>
    </citation>
    <scope>NUCLEOTIDE SEQUENCE</scope>
    <source>
        <tissue evidence="3">Muscle</tissue>
    </source>
</reference>
<feature type="domain" description="C-type lectin" evidence="2">
    <location>
        <begin position="263"/>
        <end position="374"/>
    </location>
</feature>
<feature type="domain" description="C-type lectin" evidence="2">
    <location>
        <begin position="40"/>
        <end position="142"/>
    </location>
</feature>
<organism evidence="3 4">
    <name type="scientific">Triplophysa rosa</name>
    <name type="common">Cave loach</name>
    <dbReference type="NCBI Taxonomy" id="992332"/>
    <lineage>
        <taxon>Eukaryota</taxon>
        <taxon>Metazoa</taxon>
        <taxon>Chordata</taxon>
        <taxon>Craniata</taxon>
        <taxon>Vertebrata</taxon>
        <taxon>Euteleostomi</taxon>
        <taxon>Actinopterygii</taxon>
        <taxon>Neopterygii</taxon>
        <taxon>Teleostei</taxon>
        <taxon>Ostariophysi</taxon>
        <taxon>Cypriniformes</taxon>
        <taxon>Nemacheilidae</taxon>
        <taxon>Triplophysa</taxon>
    </lineage>
</organism>
<dbReference type="InterPro" id="IPR016186">
    <property type="entry name" value="C-type_lectin-like/link_sf"/>
</dbReference>
<dbReference type="InterPro" id="IPR018378">
    <property type="entry name" value="C-type_lectin_CS"/>
</dbReference>
<dbReference type="InterPro" id="IPR016187">
    <property type="entry name" value="CTDL_fold"/>
</dbReference>
<dbReference type="PROSITE" id="PS00615">
    <property type="entry name" value="C_TYPE_LECTIN_1"/>
    <property type="match status" value="1"/>
</dbReference>
<keyword evidence="3" id="KW-0675">Receptor</keyword>
<feature type="domain" description="C-type lectin" evidence="2">
    <location>
        <begin position="149"/>
        <end position="255"/>
    </location>
</feature>
<evidence type="ECO:0000313" key="3">
    <source>
        <dbReference type="EMBL" id="KAI7810612.1"/>
    </source>
</evidence>
<evidence type="ECO:0000259" key="2">
    <source>
        <dbReference type="PROSITE" id="PS50041"/>
    </source>
</evidence>
<dbReference type="Proteomes" id="UP001059041">
    <property type="component" value="Linkage Group LG4"/>
</dbReference>
<keyword evidence="4" id="KW-1185">Reference proteome</keyword>
<evidence type="ECO:0000256" key="1">
    <source>
        <dbReference type="ARBA" id="ARBA00023157"/>
    </source>
</evidence>
<evidence type="ECO:0000313" key="4">
    <source>
        <dbReference type="Proteomes" id="UP001059041"/>
    </source>
</evidence>
<dbReference type="PANTHER" id="PTHR45784">
    <property type="entry name" value="C-TYPE LECTIN DOMAIN FAMILY 20 MEMBER A-RELATED"/>
    <property type="match status" value="1"/>
</dbReference>
<dbReference type="Gene3D" id="3.10.100.10">
    <property type="entry name" value="Mannose-Binding Protein A, subunit A"/>
    <property type="match status" value="3"/>
</dbReference>